<dbReference type="Proteomes" id="UP001302719">
    <property type="component" value="Chromosome"/>
</dbReference>
<evidence type="ECO:0000256" key="1">
    <source>
        <dbReference type="SAM" id="MobiDB-lite"/>
    </source>
</evidence>
<dbReference type="Pfam" id="PF04244">
    <property type="entry name" value="DPRP"/>
    <property type="match status" value="1"/>
</dbReference>
<dbReference type="Gene3D" id="3.40.50.620">
    <property type="entry name" value="HUPs"/>
    <property type="match status" value="1"/>
</dbReference>
<evidence type="ECO:0000313" key="3">
    <source>
        <dbReference type="Proteomes" id="UP001302719"/>
    </source>
</evidence>
<proteinExistence type="predicted"/>
<dbReference type="EMBL" id="CP116967">
    <property type="protein sequence ID" value="WNM58102.1"/>
    <property type="molecule type" value="Genomic_DNA"/>
</dbReference>
<name>A0AA96GBR7_9BACT</name>
<sequence>MDEFFKTLNDYASREGPRSWILVLEDQLSDDIGPLSREDPHGLGVIFIESHWKLKRRPYHKQKIAFHLLNLRHFAIEQAKRGVAIRYQITSESLRETLKPLIQKLGSLRVMEPAELEVRQDLDPLVKRGLVTFIPHEGWLTSRHDFEEGAGKEPPWRMDTFYRFVRKRTGILMKGTSPLGGKYSFDTENRKPWKGSPLPTQELRFPPNPIKTEIVKLVESRFADHPGTLHPEFLPGTKQDALRQWHWAKTHCLPHFGPYEDAMAEKEQTLFHTRMAALLNTHRLLPGQVVKDVEALKLPLASKEGFIRQVLGWREFVRHVHQATDGFRNHFPKADVPGDAGYKKWGTQNWKSSRNVPDLDGGATPSFLGATNPLPAAFWGTASGLHCLDHVIGQVWEHGYSHHITRLMILANIATLLDVSPRELTDWFWVAYIDAFDWVVEPNVLAMGTFGTGPLMTTKPYISGAAYIHRMSDLCTGCAFNPKTNCPITNLYWAFLDRHKKQLQSNPRLMLPLRNLQKRGQEKSRKDRDIFTVVHRVFEKNTFLTPGHLFHPESTAKIPKKRS</sequence>
<dbReference type="Gene3D" id="1.10.10.1710">
    <property type="entry name" value="Deoxyribodipyrimidine photolyase-related"/>
    <property type="match status" value="1"/>
</dbReference>
<dbReference type="Gene3D" id="1.10.579.10">
    <property type="entry name" value="DNA Cyclobutane Dipyrimidine Photolyase, subunit A, domain 3"/>
    <property type="match status" value="1"/>
</dbReference>
<dbReference type="InterPro" id="IPR036134">
    <property type="entry name" value="Crypto/Photolyase_FAD-like_sf"/>
</dbReference>
<dbReference type="RefSeq" id="WP_312643442.1">
    <property type="nucleotide sequence ID" value="NZ_CP116967.1"/>
</dbReference>
<gene>
    <name evidence="2" type="ORF">PP769_19360</name>
</gene>
<dbReference type="Gene3D" id="1.25.40.80">
    <property type="match status" value="1"/>
</dbReference>
<feature type="region of interest" description="Disordered" evidence="1">
    <location>
        <begin position="183"/>
        <end position="205"/>
    </location>
</feature>
<dbReference type="InterPro" id="IPR007357">
    <property type="entry name" value="PhrB-like"/>
</dbReference>
<dbReference type="AlphaFoldDB" id="A0AA96GBR7"/>
<keyword evidence="3" id="KW-1185">Reference proteome</keyword>
<dbReference type="SUPFAM" id="SSF48173">
    <property type="entry name" value="Cryptochrome/photolyase FAD-binding domain"/>
    <property type="match status" value="1"/>
</dbReference>
<dbReference type="InterPro" id="IPR014729">
    <property type="entry name" value="Rossmann-like_a/b/a_fold"/>
</dbReference>
<protein>
    <submittedName>
        <fullName evidence="2">Cryptochrome/photolyase family protein</fullName>
    </submittedName>
</protein>
<accession>A0AA96GBR7</accession>
<reference evidence="2 3" key="1">
    <citation type="submission" date="2023-01" db="EMBL/GenBank/DDBJ databases">
        <title>Cultivation and genomic characterization of new, ubiquitous marine nitrite-oxidizing bacteria from the Nitrospirales.</title>
        <authorList>
            <person name="Mueller A.J."/>
            <person name="Daebeler A."/>
            <person name="Herbold C.W."/>
            <person name="Kirkegaard R.H."/>
            <person name="Daims H."/>
        </authorList>
    </citation>
    <scope>NUCLEOTIDE SEQUENCE [LARGE SCALE GENOMIC DNA]</scope>
    <source>
        <strain evidence="2 3">VA</strain>
    </source>
</reference>
<evidence type="ECO:0000313" key="2">
    <source>
        <dbReference type="EMBL" id="WNM58102.1"/>
    </source>
</evidence>
<dbReference type="KEGG" id="nall:PP769_19360"/>
<dbReference type="PANTHER" id="PTHR38657:SF1">
    <property type="entry name" value="SLR1343 PROTEIN"/>
    <property type="match status" value="1"/>
</dbReference>
<organism evidence="2 3">
    <name type="scientific">Candidatus Nitrospira allomarina</name>
    <dbReference type="NCBI Taxonomy" id="3020900"/>
    <lineage>
        <taxon>Bacteria</taxon>
        <taxon>Pseudomonadati</taxon>
        <taxon>Nitrospirota</taxon>
        <taxon>Nitrospiria</taxon>
        <taxon>Nitrospirales</taxon>
        <taxon>Nitrospiraceae</taxon>
        <taxon>Nitrospira</taxon>
    </lineage>
</organism>
<dbReference type="InterPro" id="IPR052551">
    <property type="entry name" value="UV-DNA_repair_photolyase"/>
</dbReference>
<dbReference type="PANTHER" id="PTHR38657">
    <property type="entry name" value="SLR1343 PROTEIN"/>
    <property type="match status" value="1"/>
</dbReference>